<accession>A0AAN9N916</accession>
<evidence type="ECO:0000313" key="3">
    <source>
        <dbReference type="EMBL" id="KAK7368611.1"/>
    </source>
</evidence>
<dbReference type="InterPro" id="IPR008889">
    <property type="entry name" value="VQ"/>
</dbReference>
<proteinExistence type="predicted"/>
<feature type="region of interest" description="Disordered" evidence="1">
    <location>
        <begin position="41"/>
        <end position="80"/>
    </location>
</feature>
<organism evidence="3 4">
    <name type="scientific">Phaseolus coccineus</name>
    <name type="common">Scarlet runner bean</name>
    <name type="synonym">Phaseolus multiflorus</name>
    <dbReference type="NCBI Taxonomy" id="3886"/>
    <lineage>
        <taxon>Eukaryota</taxon>
        <taxon>Viridiplantae</taxon>
        <taxon>Streptophyta</taxon>
        <taxon>Embryophyta</taxon>
        <taxon>Tracheophyta</taxon>
        <taxon>Spermatophyta</taxon>
        <taxon>Magnoliopsida</taxon>
        <taxon>eudicotyledons</taxon>
        <taxon>Gunneridae</taxon>
        <taxon>Pentapetalae</taxon>
        <taxon>rosids</taxon>
        <taxon>fabids</taxon>
        <taxon>Fabales</taxon>
        <taxon>Fabaceae</taxon>
        <taxon>Papilionoideae</taxon>
        <taxon>50 kb inversion clade</taxon>
        <taxon>NPAAA clade</taxon>
        <taxon>indigoferoid/millettioid clade</taxon>
        <taxon>Phaseoleae</taxon>
        <taxon>Phaseolus</taxon>
    </lineage>
</organism>
<dbReference type="Proteomes" id="UP001374584">
    <property type="component" value="Unassembled WGS sequence"/>
</dbReference>
<evidence type="ECO:0000259" key="2">
    <source>
        <dbReference type="Pfam" id="PF05678"/>
    </source>
</evidence>
<dbReference type="AlphaFoldDB" id="A0AAN9N916"/>
<keyword evidence="4" id="KW-1185">Reference proteome</keyword>
<gene>
    <name evidence="3" type="ORF">VNO80_10639</name>
</gene>
<evidence type="ECO:0000313" key="4">
    <source>
        <dbReference type="Proteomes" id="UP001374584"/>
    </source>
</evidence>
<dbReference type="InterPro" id="IPR039609">
    <property type="entry name" value="VQ_15/22"/>
</dbReference>
<name>A0AAN9N916_PHACN</name>
<evidence type="ECO:0000256" key="1">
    <source>
        <dbReference type="SAM" id="MobiDB-lite"/>
    </source>
</evidence>
<dbReference type="EMBL" id="JAYMYR010000004">
    <property type="protein sequence ID" value="KAK7368611.1"/>
    <property type="molecule type" value="Genomic_DNA"/>
</dbReference>
<comment type="caution">
    <text evidence="3">The sequence shown here is derived from an EMBL/GenBank/DDBJ whole genome shotgun (WGS) entry which is preliminary data.</text>
</comment>
<feature type="compositionally biased region" description="Polar residues" evidence="1">
    <location>
        <begin position="41"/>
        <end position="59"/>
    </location>
</feature>
<dbReference type="Pfam" id="PF05678">
    <property type="entry name" value="VQ"/>
    <property type="match status" value="1"/>
</dbReference>
<dbReference type="PANTHER" id="PTHR33179">
    <property type="entry name" value="VQ MOTIF-CONTAINING PROTEIN"/>
    <property type="match status" value="1"/>
</dbReference>
<dbReference type="PANTHER" id="PTHR33179:SF29">
    <property type="entry name" value="OS06G0666400 PROTEIN"/>
    <property type="match status" value="1"/>
</dbReference>
<sequence length="219" mass="24613">MNMTATDHDHCMEFDQQFLVDDLDPFIEGFMDTTICMSSPKSNMMSPRNSSHNNTTSGHHLTPKASAFKPIRRRSRASKTTPITLLKANTSNFRALVQQFTGSSTTAMSLSIHKGPITLNFQQGSKQQIQHHTRETTRLVPQFGTMISSNQVHQVSKPQQHLIMREQQSGYWLEHVKNSNLCLPTSGSCMDDGFGFDDDFCLHELSVNATSDDIQGLFM</sequence>
<protein>
    <recommendedName>
        <fullName evidence="2">VQ domain-containing protein</fullName>
    </recommendedName>
</protein>
<reference evidence="3 4" key="1">
    <citation type="submission" date="2024-01" db="EMBL/GenBank/DDBJ databases">
        <title>The genomes of 5 underutilized Papilionoideae crops provide insights into root nodulation and disease resistanc.</title>
        <authorList>
            <person name="Jiang F."/>
        </authorList>
    </citation>
    <scope>NUCLEOTIDE SEQUENCE [LARGE SCALE GENOMIC DNA]</scope>
    <source>
        <strain evidence="3">JINMINGXINNONG_FW02</strain>
        <tissue evidence="3">Leaves</tissue>
    </source>
</reference>
<feature type="domain" description="VQ" evidence="2">
    <location>
        <begin position="85"/>
        <end position="106"/>
    </location>
</feature>